<dbReference type="SUPFAM" id="SSF48452">
    <property type="entry name" value="TPR-like"/>
    <property type="match status" value="1"/>
</dbReference>
<comment type="caution">
    <text evidence="1">The sequence shown here is derived from an EMBL/GenBank/DDBJ whole genome shotgun (WGS) entry which is preliminary data.</text>
</comment>
<sequence>MVWKDYQHLSTAGITPRIAANMGNFRTVLAHGLDWNEPDLAETLYSIITFDSFCRISGKRSSGMLDLVPPYLEHLADHHLHSAYLTEFVVTGQYHTIPDPEAVERIAVEHCRLAGNVSGEARFISALGTYYRQEKNNIPKALECYETALALGREVQNTQIQCTALRGIAEANWQLGKYQEAQIRTREMRRLAQIHGLFFSEAQAIRVELLCRVSRGDLGSCLQLSAEGRKLLAFCGLQGSNVDLALLCSDAEVHFHKTEYTQARALYSTTYVDEAPVARGYDLMSIAHIDLETGADPTKIRQDLEAVKSTMESSRNPPGIMICEVFLAYVDIREGHLAKARRSLEASFAQTRGNDQEISILCLNKLADGTCIVDLQSSFGWILVLLAFALDGKNK</sequence>
<reference evidence="1" key="1">
    <citation type="submission" date="2023-03" db="EMBL/GenBank/DDBJ databases">
        <title>Massive genome expansion in bonnet fungi (Mycena s.s.) driven by repeated elements and novel gene families across ecological guilds.</title>
        <authorList>
            <consortium name="Lawrence Berkeley National Laboratory"/>
            <person name="Harder C.B."/>
            <person name="Miyauchi S."/>
            <person name="Viragh M."/>
            <person name="Kuo A."/>
            <person name="Thoen E."/>
            <person name="Andreopoulos B."/>
            <person name="Lu D."/>
            <person name="Skrede I."/>
            <person name="Drula E."/>
            <person name="Henrissat B."/>
            <person name="Morin E."/>
            <person name="Kohler A."/>
            <person name="Barry K."/>
            <person name="LaButti K."/>
            <person name="Morin E."/>
            <person name="Salamov A."/>
            <person name="Lipzen A."/>
            <person name="Mereny Z."/>
            <person name="Hegedus B."/>
            <person name="Baldrian P."/>
            <person name="Stursova M."/>
            <person name="Weitz H."/>
            <person name="Taylor A."/>
            <person name="Grigoriev I.V."/>
            <person name="Nagy L.G."/>
            <person name="Martin F."/>
            <person name="Kauserud H."/>
        </authorList>
    </citation>
    <scope>NUCLEOTIDE SEQUENCE</scope>
    <source>
        <strain evidence="1">CBHHK067</strain>
    </source>
</reference>
<evidence type="ECO:0000313" key="1">
    <source>
        <dbReference type="EMBL" id="KAJ7692993.1"/>
    </source>
</evidence>
<gene>
    <name evidence="1" type="ORF">B0H17DRAFT_1132707</name>
</gene>
<name>A0AAD7DJA8_MYCRO</name>
<accession>A0AAD7DJA8</accession>
<proteinExistence type="predicted"/>
<organism evidence="1 2">
    <name type="scientific">Mycena rosella</name>
    <name type="common">Pink bonnet</name>
    <name type="synonym">Agaricus rosellus</name>
    <dbReference type="NCBI Taxonomy" id="1033263"/>
    <lineage>
        <taxon>Eukaryota</taxon>
        <taxon>Fungi</taxon>
        <taxon>Dikarya</taxon>
        <taxon>Basidiomycota</taxon>
        <taxon>Agaricomycotina</taxon>
        <taxon>Agaricomycetes</taxon>
        <taxon>Agaricomycetidae</taxon>
        <taxon>Agaricales</taxon>
        <taxon>Marasmiineae</taxon>
        <taxon>Mycenaceae</taxon>
        <taxon>Mycena</taxon>
    </lineage>
</organism>
<dbReference type="Gene3D" id="1.25.40.10">
    <property type="entry name" value="Tetratricopeptide repeat domain"/>
    <property type="match status" value="1"/>
</dbReference>
<evidence type="ECO:0000313" key="2">
    <source>
        <dbReference type="Proteomes" id="UP001221757"/>
    </source>
</evidence>
<protein>
    <submittedName>
        <fullName evidence="1">Uncharacterized protein</fullName>
    </submittedName>
</protein>
<dbReference type="Proteomes" id="UP001221757">
    <property type="component" value="Unassembled WGS sequence"/>
</dbReference>
<dbReference type="AlphaFoldDB" id="A0AAD7DJA8"/>
<keyword evidence="2" id="KW-1185">Reference proteome</keyword>
<dbReference type="EMBL" id="JARKIE010000048">
    <property type="protein sequence ID" value="KAJ7692993.1"/>
    <property type="molecule type" value="Genomic_DNA"/>
</dbReference>
<dbReference type="InterPro" id="IPR011990">
    <property type="entry name" value="TPR-like_helical_dom_sf"/>
</dbReference>